<accession>A0DE86</accession>
<dbReference type="RefSeq" id="XP_001448750.1">
    <property type="nucleotide sequence ID" value="XM_001448713.1"/>
</dbReference>
<dbReference type="OMA" id="IIQCWEL"/>
<dbReference type="OrthoDB" id="319559at2759"/>
<dbReference type="SMART" id="SM00028">
    <property type="entry name" value="TPR"/>
    <property type="match status" value="3"/>
</dbReference>
<dbReference type="InterPro" id="IPR051685">
    <property type="entry name" value="Ycf3/AcsC/BcsC/TPR_MFPF"/>
</dbReference>
<keyword evidence="4" id="KW-1185">Reference proteome</keyword>
<dbReference type="AlphaFoldDB" id="A0DE86"/>
<organism evidence="3 4">
    <name type="scientific">Paramecium tetraurelia</name>
    <dbReference type="NCBI Taxonomy" id="5888"/>
    <lineage>
        <taxon>Eukaryota</taxon>
        <taxon>Sar</taxon>
        <taxon>Alveolata</taxon>
        <taxon>Ciliophora</taxon>
        <taxon>Intramacronucleata</taxon>
        <taxon>Oligohymenophorea</taxon>
        <taxon>Peniculida</taxon>
        <taxon>Parameciidae</taxon>
        <taxon>Paramecium</taxon>
    </lineage>
</organism>
<dbReference type="SUPFAM" id="SSF48452">
    <property type="entry name" value="TPR-like"/>
    <property type="match status" value="2"/>
</dbReference>
<gene>
    <name evidence="3" type="ORF">GSPATT00016195001</name>
</gene>
<dbReference type="PANTHER" id="PTHR44943:SF4">
    <property type="entry name" value="TPR REPEAT-CONTAINING PROTEIN MJ0798"/>
    <property type="match status" value="1"/>
</dbReference>
<dbReference type="KEGG" id="ptm:GSPATT00016195001"/>
<sequence length="608" mass="72756">MQEWNDKDLVYEVQKMMLIDVQEQEKSIEVTSSPQKKESKSCYISPLKVQALVRKGRLEKAQQCWDEWLQNCSDKKDQKNLYYSKSQFLKIARWDSKLIEIIEEGIKNSSDKIFYLEEKGNYLQQNKKFEEAVQFCKECIKLFPIYYQQQKRQNNQEETTKQLNAGMKEFQIIPITGMYIFITQKKRRLYVNRKDIKRQLKVGMKESEIINTLSDFTITKVFYLGNLAKLLSYLGKFDELIECWDNGIQSNGEYIDYYREKVRALSILKRSNEIIQCWELGIQNNKKMIIYYENKGLDSYKNQQKYQPNKAKFKKLFYAGIMELTTIRIISSFIKKKLKCQKDTAHSKKLQIVGIQEFHIIEIIQISMNKNVSSKIQSYLQPKLQKVKGIGMKCLSFGIKELNGIKLLFNFMKKKVKFNKNYLVRILQQNGQISEINKCINKGIELNQNKPQFYQLKASILIKQRLWEEAIYVWDQGIQINRDSYEFYHEKSILLFKIRQMSRKVRKILRSIIMFKRWKHTQYQQLIILFFIKQQDRILIVNILTKQKEWLQSIMKCDQANQVFQAKTLLFQDKKILSLKSLNLLKKTIQFYRLGDNKFARLMFYQQL</sequence>
<evidence type="ECO:0000256" key="2">
    <source>
        <dbReference type="ARBA" id="ARBA00022803"/>
    </source>
</evidence>
<keyword evidence="2" id="KW-0802">TPR repeat</keyword>
<name>A0DE86_PARTE</name>
<evidence type="ECO:0008006" key="5">
    <source>
        <dbReference type="Google" id="ProtNLM"/>
    </source>
</evidence>
<keyword evidence="1" id="KW-0677">Repeat</keyword>
<dbReference type="InParanoid" id="A0DE86"/>
<dbReference type="GeneID" id="5034535"/>
<proteinExistence type="predicted"/>
<evidence type="ECO:0000313" key="3">
    <source>
        <dbReference type="EMBL" id="CAK81353.1"/>
    </source>
</evidence>
<protein>
    <recommendedName>
        <fullName evidence="5">Tetratricopeptide repeat protein</fullName>
    </recommendedName>
</protein>
<dbReference type="InterPro" id="IPR011990">
    <property type="entry name" value="TPR-like_helical_dom_sf"/>
</dbReference>
<dbReference type="EMBL" id="CT868396">
    <property type="protein sequence ID" value="CAK81353.1"/>
    <property type="molecule type" value="Genomic_DNA"/>
</dbReference>
<dbReference type="Proteomes" id="UP000000600">
    <property type="component" value="Unassembled WGS sequence"/>
</dbReference>
<reference evidence="3 4" key="1">
    <citation type="journal article" date="2006" name="Nature">
        <title>Global trends of whole-genome duplications revealed by the ciliate Paramecium tetraurelia.</title>
        <authorList>
            <consortium name="Genoscope"/>
            <person name="Aury J.-M."/>
            <person name="Jaillon O."/>
            <person name="Duret L."/>
            <person name="Noel B."/>
            <person name="Jubin C."/>
            <person name="Porcel B.M."/>
            <person name="Segurens B."/>
            <person name="Daubin V."/>
            <person name="Anthouard V."/>
            <person name="Aiach N."/>
            <person name="Arnaiz O."/>
            <person name="Billaut A."/>
            <person name="Beisson J."/>
            <person name="Blanc I."/>
            <person name="Bouhouche K."/>
            <person name="Camara F."/>
            <person name="Duharcourt S."/>
            <person name="Guigo R."/>
            <person name="Gogendeau D."/>
            <person name="Katinka M."/>
            <person name="Keller A.-M."/>
            <person name="Kissmehl R."/>
            <person name="Klotz C."/>
            <person name="Koll F."/>
            <person name="Le Moue A."/>
            <person name="Lepere C."/>
            <person name="Malinsky S."/>
            <person name="Nowacki M."/>
            <person name="Nowak J.K."/>
            <person name="Plattner H."/>
            <person name="Poulain J."/>
            <person name="Ruiz F."/>
            <person name="Serrano V."/>
            <person name="Zagulski M."/>
            <person name="Dessen P."/>
            <person name="Betermier M."/>
            <person name="Weissenbach J."/>
            <person name="Scarpelli C."/>
            <person name="Schachter V."/>
            <person name="Sperling L."/>
            <person name="Meyer E."/>
            <person name="Cohen J."/>
            <person name="Wincker P."/>
        </authorList>
    </citation>
    <scope>NUCLEOTIDE SEQUENCE [LARGE SCALE GENOMIC DNA]</scope>
    <source>
        <strain evidence="3 4">Stock d4-2</strain>
    </source>
</reference>
<dbReference type="HOGENOM" id="CLU_449379_0_0_1"/>
<dbReference type="Gene3D" id="1.25.40.10">
    <property type="entry name" value="Tetratricopeptide repeat domain"/>
    <property type="match status" value="3"/>
</dbReference>
<evidence type="ECO:0000256" key="1">
    <source>
        <dbReference type="ARBA" id="ARBA00022737"/>
    </source>
</evidence>
<evidence type="ECO:0000313" key="4">
    <source>
        <dbReference type="Proteomes" id="UP000000600"/>
    </source>
</evidence>
<dbReference type="InterPro" id="IPR019734">
    <property type="entry name" value="TPR_rpt"/>
</dbReference>
<dbReference type="PANTHER" id="PTHR44943">
    <property type="entry name" value="CELLULOSE SYNTHASE OPERON PROTEIN C"/>
    <property type="match status" value="1"/>
</dbReference>